<evidence type="ECO:0000256" key="1">
    <source>
        <dbReference type="SAM" id="Coils"/>
    </source>
</evidence>
<dbReference type="AlphaFoldDB" id="A0A6D2ID00"/>
<protein>
    <submittedName>
        <fullName evidence="2">Uncharacterized protein</fullName>
    </submittedName>
</protein>
<reference evidence="2" key="1">
    <citation type="submission" date="2020-01" db="EMBL/GenBank/DDBJ databases">
        <authorList>
            <person name="Mishra B."/>
        </authorList>
    </citation>
    <scope>NUCLEOTIDE SEQUENCE [LARGE SCALE GENOMIC DNA]</scope>
</reference>
<gene>
    <name evidence="2" type="ORF">MERR_LOCUS15137</name>
</gene>
<dbReference type="EMBL" id="CACVBM020001063">
    <property type="protein sequence ID" value="CAA7027902.1"/>
    <property type="molecule type" value="Genomic_DNA"/>
</dbReference>
<organism evidence="2 3">
    <name type="scientific">Microthlaspi erraticum</name>
    <dbReference type="NCBI Taxonomy" id="1685480"/>
    <lineage>
        <taxon>Eukaryota</taxon>
        <taxon>Viridiplantae</taxon>
        <taxon>Streptophyta</taxon>
        <taxon>Embryophyta</taxon>
        <taxon>Tracheophyta</taxon>
        <taxon>Spermatophyta</taxon>
        <taxon>Magnoliopsida</taxon>
        <taxon>eudicotyledons</taxon>
        <taxon>Gunneridae</taxon>
        <taxon>Pentapetalae</taxon>
        <taxon>rosids</taxon>
        <taxon>malvids</taxon>
        <taxon>Brassicales</taxon>
        <taxon>Brassicaceae</taxon>
        <taxon>Coluteocarpeae</taxon>
        <taxon>Microthlaspi</taxon>
    </lineage>
</organism>
<sequence length="90" mass="10297">MLRQCGPAADQSPVLDMTLERELYAAAMAADEKVNMKLSARCEQRLHEASWQDELDKMKQVVDELDTKLEYVRDRVARQSGLLRMSSILV</sequence>
<comment type="caution">
    <text evidence="2">The sequence shown here is derived from an EMBL/GenBank/DDBJ whole genome shotgun (WGS) entry which is preliminary data.</text>
</comment>
<proteinExistence type="predicted"/>
<evidence type="ECO:0000313" key="3">
    <source>
        <dbReference type="Proteomes" id="UP000467841"/>
    </source>
</evidence>
<feature type="coiled-coil region" evidence="1">
    <location>
        <begin position="48"/>
        <end position="75"/>
    </location>
</feature>
<evidence type="ECO:0000313" key="2">
    <source>
        <dbReference type="EMBL" id="CAA7027902.1"/>
    </source>
</evidence>
<name>A0A6D2ID00_9BRAS</name>
<accession>A0A6D2ID00</accession>
<keyword evidence="3" id="KW-1185">Reference proteome</keyword>
<keyword evidence="1" id="KW-0175">Coiled coil</keyword>
<dbReference type="Proteomes" id="UP000467841">
    <property type="component" value="Unassembled WGS sequence"/>
</dbReference>